<feature type="region of interest" description="Disordered" evidence="1">
    <location>
        <begin position="656"/>
        <end position="705"/>
    </location>
</feature>
<dbReference type="EMBL" id="FR823390">
    <property type="protein sequence ID" value="CBZ53687.1"/>
    <property type="molecule type" value="Genomic_DNA"/>
</dbReference>
<feature type="region of interest" description="Disordered" evidence="1">
    <location>
        <begin position="78"/>
        <end position="97"/>
    </location>
</feature>
<keyword evidence="2" id="KW-0732">Signal</keyword>
<feature type="region of interest" description="Disordered" evidence="1">
    <location>
        <begin position="773"/>
        <end position="805"/>
    </location>
</feature>
<feature type="compositionally biased region" description="Low complexity" evidence="1">
    <location>
        <begin position="307"/>
        <end position="326"/>
    </location>
</feature>
<feature type="region of interest" description="Disordered" evidence="1">
    <location>
        <begin position="300"/>
        <end position="326"/>
    </location>
</feature>
<keyword evidence="5" id="KW-1185">Reference proteome</keyword>
<dbReference type="eggNOG" id="ENOG502R01P">
    <property type="taxonomic scope" value="Eukaryota"/>
</dbReference>
<proteinExistence type="predicted"/>
<dbReference type="RefSeq" id="XP_003883719.1">
    <property type="nucleotide sequence ID" value="XM_003883670.1"/>
</dbReference>
<feature type="signal peptide" evidence="2">
    <location>
        <begin position="1"/>
        <end position="26"/>
    </location>
</feature>
<dbReference type="VEuPathDB" id="ToxoDB:NCLIV_034690"/>
<feature type="chain" id="PRO_5007655116" evidence="2">
    <location>
        <begin position="27"/>
        <end position="805"/>
    </location>
</feature>
<sequence>MAGERFPLLVCLLTLSFAGPLGRAAAFDLDEEQVNFCQFCELLSARPPVSSVSNARIDDLDGGLLAASVLHSDPVALPPVAKPPDAASPETVSSSDIPDSVDMVFSKTAKPGFPSCTRRHCHKIGLPNHSVKHYWTRRKGSAALSHTESAVSSQSLEEAQREVPPPFHWLFPPYPTSKLANSASVPFKPSSSLSPESVSGSSFGSSPFLSTDFSSLSSVAPLLSPSGYHAQLGAPSIILPSSWDLPNPFSSSFPSPGATEPSEVPAGNTTELRLFAGTQLGDLDVLFNIEPREISLLLQSKEDTTASESVSQSLRPVSSSNPLSDVSLSRVPLHTQTGPAAAPVLPHQEISAVPKSMENARTVPPTKPSLVTGHHSSLFHADFQRTNRAKDREKRLASHVEAVATSDASASGPSTTQNLSPRLSSKELCVACEQEHHVPAADSTAFSAESRPPENSDDPSNAPLLSDGNVPSPGQPDTGYVHLPKTSNQSEHPLTFSNLSDRLSQWIAAESGFVAFHRLADPPEARQVAAGATNEQQTGKRTRADIFSSLVSEEDILRAAVGIYYTLYLQHHLGNGETNSIHQGESLSLHSPQNLRERDQDYKTVDEGRTFSSSQISTANRNHGETSENPSHSVSDASAPYLRLAAHALGVPYSDVAVSSHPSSQKTPRVSSHESRDNEPLSQWSVRSDAWTATQKTDRNTEAGKWRRPLSSQHMQAFPDTWLLSFLFLRWLDMWRRQVMLQEAPSSDAAISDKEIPAANKRGRTVAHVAEHTVEGQEGETRTENDDQGVKQGFLGKRPATEGTK</sequence>
<evidence type="ECO:0000313" key="5">
    <source>
        <dbReference type="Proteomes" id="UP000007494"/>
    </source>
</evidence>
<feature type="compositionally biased region" description="Basic and acidic residues" evidence="1">
    <location>
        <begin position="696"/>
        <end position="705"/>
    </location>
</feature>
<dbReference type="GeneID" id="13443098"/>
<dbReference type="OMA" id="LRWLDMW"/>
<dbReference type="AlphaFoldDB" id="F0VIX6"/>
<feature type="compositionally biased region" description="Polar residues" evidence="1">
    <location>
        <begin position="660"/>
        <end position="670"/>
    </location>
</feature>
<evidence type="ECO:0000256" key="2">
    <source>
        <dbReference type="SAM" id="SignalP"/>
    </source>
</evidence>
<evidence type="ECO:0000256" key="1">
    <source>
        <dbReference type="SAM" id="MobiDB-lite"/>
    </source>
</evidence>
<protein>
    <submittedName>
        <fullName evidence="3">Uncharacterized protein</fullName>
    </submittedName>
</protein>
<feature type="compositionally biased region" description="Polar residues" evidence="1">
    <location>
        <begin position="406"/>
        <end position="422"/>
    </location>
</feature>
<dbReference type="InParanoid" id="F0VIX6"/>
<feature type="compositionally biased region" description="Basic and acidic residues" evidence="1">
    <location>
        <begin position="773"/>
        <end position="789"/>
    </location>
</feature>
<feature type="compositionally biased region" description="Basic and acidic residues" evidence="1">
    <location>
        <begin position="382"/>
        <end position="398"/>
    </location>
</feature>
<reference evidence="4" key="4">
    <citation type="journal article" date="2015" name="PLoS ONE">
        <title>Comprehensive Evaluation of Toxoplasma gondii VEG and Neospora caninum LIV Genomes with Tachyzoite Stage Transcriptome and Proteome Defines Novel Transcript Features.</title>
        <authorList>
            <person name="Ramaprasad A."/>
            <person name="Mourier T."/>
            <person name="Naeem R."/>
            <person name="Malas T.B."/>
            <person name="Moussa E."/>
            <person name="Panigrahi A."/>
            <person name="Vermont S.J."/>
            <person name="Otto T.D."/>
            <person name="Wastling J."/>
            <person name="Pain A."/>
        </authorList>
    </citation>
    <scope>NUCLEOTIDE SEQUENCE</scope>
    <source>
        <strain evidence="4">Liverpool</strain>
    </source>
</reference>
<feature type="compositionally biased region" description="Polar residues" evidence="1">
    <location>
        <begin position="610"/>
        <end position="635"/>
    </location>
</feature>
<evidence type="ECO:0000313" key="4">
    <source>
        <dbReference type="EMBL" id="CEL67678.1"/>
    </source>
</evidence>
<feature type="region of interest" description="Disordered" evidence="1">
    <location>
        <begin position="368"/>
        <end position="422"/>
    </location>
</feature>
<feature type="region of interest" description="Disordered" evidence="1">
    <location>
        <begin position="602"/>
        <end position="635"/>
    </location>
</feature>
<accession>F0VIX6</accession>
<reference evidence="5" key="3">
    <citation type="journal article" date="2012" name="PLoS Pathog.">
        <title>Comparative genomics of the apicomplexan parasites Toxoplasma gondii and Neospora caninum: Coccidia differing in host range and transmission strategy.</title>
        <authorList>
            <person name="Reid A.J."/>
            <person name="Vermont S.J."/>
            <person name="Cotton J.A."/>
            <person name="Harris D."/>
            <person name="Hill-Cawthorne G.A."/>
            <person name="Konen-Waisman S."/>
            <person name="Latham S.M."/>
            <person name="Mourier T."/>
            <person name="Norton R."/>
            <person name="Quail M.A."/>
            <person name="Sanders M."/>
            <person name="Shanmugam D."/>
            <person name="Sohal A."/>
            <person name="Wasmuth J.D."/>
            <person name="Brunk B."/>
            <person name="Grigg M.E."/>
            <person name="Howard J.C."/>
            <person name="Parkinson J."/>
            <person name="Roos D.S."/>
            <person name="Trees A.J."/>
            <person name="Berriman M."/>
            <person name="Pain A."/>
            <person name="Wastling J.M."/>
        </authorList>
    </citation>
    <scope>NUCLEOTIDE SEQUENCE [LARGE SCALE GENOMIC DNA]</scope>
    <source>
        <strain evidence="5">Liverpool</strain>
    </source>
</reference>
<organism evidence="3 5">
    <name type="scientific">Neospora caninum (strain Liverpool)</name>
    <dbReference type="NCBI Taxonomy" id="572307"/>
    <lineage>
        <taxon>Eukaryota</taxon>
        <taxon>Sar</taxon>
        <taxon>Alveolata</taxon>
        <taxon>Apicomplexa</taxon>
        <taxon>Conoidasida</taxon>
        <taxon>Coccidia</taxon>
        <taxon>Eucoccidiorida</taxon>
        <taxon>Eimeriorina</taxon>
        <taxon>Sarcocystidae</taxon>
        <taxon>Neospora</taxon>
    </lineage>
</organism>
<evidence type="ECO:0000313" key="3">
    <source>
        <dbReference type="EMBL" id="CBZ53687.1"/>
    </source>
</evidence>
<dbReference type="OrthoDB" id="330416at2759"/>
<dbReference type="Proteomes" id="UP000007494">
    <property type="component" value="Chromosome VIII"/>
</dbReference>
<reference evidence="3" key="2">
    <citation type="submission" date="2011-03" db="EMBL/GenBank/DDBJ databases">
        <title>Comparative genomics and transcriptomics of Neospora caninum and Toxoplasma gondii.</title>
        <authorList>
            <person name="Reid A.J."/>
            <person name="Sohal A."/>
            <person name="Harris D."/>
            <person name="Quail M."/>
            <person name="Sanders M."/>
            <person name="Berriman M."/>
            <person name="Wastling J.M."/>
            <person name="Pain A."/>
        </authorList>
    </citation>
    <scope>NUCLEOTIDE SEQUENCE</scope>
    <source>
        <strain evidence="3">Liverpool</strain>
    </source>
</reference>
<gene>
    <name evidence="4" type="ORF">BN1204_034690</name>
    <name evidence="3" type="ORF">NCLIV_034690</name>
</gene>
<feature type="compositionally biased region" description="Polar residues" evidence="1">
    <location>
        <begin position="680"/>
        <end position="695"/>
    </location>
</feature>
<feature type="region of interest" description="Disordered" evidence="1">
    <location>
        <begin position="439"/>
        <end position="493"/>
    </location>
</feature>
<reference evidence="3" key="1">
    <citation type="submission" date="2011-02" db="EMBL/GenBank/DDBJ databases">
        <authorList>
            <person name="Aslett M."/>
        </authorList>
    </citation>
    <scope>NUCLEOTIDE SEQUENCE</scope>
    <source>
        <strain evidence="3">Liverpool</strain>
    </source>
</reference>
<name>F0VIX6_NEOCL</name>
<dbReference type="EMBL" id="LN714483">
    <property type="protein sequence ID" value="CEL67678.1"/>
    <property type="molecule type" value="Genomic_DNA"/>
</dbReference>